<gene>
    <name evidence="1" type="ORF">PaecuDRAFT_3433</name>
</gene>
<dbReference type="GO" id="GO:0003700">
    <property type="term" value="F:DNA-binding transcription factor activity"/>
    <property type="evidence" value="ECO:0007669"/>
    <property type="project" value="TreeGrafter"/>
</dbReference>
<dbReference type="Proteomes" id="UP000005387">
    <property type="component" value="Unassembled WGS sequence"/>
</dbReference>
<dbReference type="GO" id="GO:0005829">
    <property type="term" value="C:cytosol"/>
    <property type="evidence" value="ECO:0007669"/>
    <property type="project" value="TreeGrafter"/>
</dbReference>
<dbReference type="Pfam" id="PF02082">
    <property type="entry name" value="Rrf2"/>
    <property type="match status" value="1"/>
</dbReference>
<keyword evidence="2" id="KW-1185">Reference proteome</keyword>
<dbReference type="SUPFAM" id="SSF46785">
    <property type="entry name" value="Winged helix' DNA-binding domain"/>
    <property type="match status" value="1"/>
</dbReference>
<dbReference type="STRING" id="717606.PaecuDRAFT_3433"/>
<organism evidence="1 2">
    <name type="scientific">Paenibacillus curdlanolyticus YK9</name>
    <dbReference type="NCBI Taxonomy" id="717606"/>
    <lineage>
        <taxon>Bacteria</taxon>
        <taxon>Bacillati</taxon>
        <taxon>Bacillota</taxon>
        <taxon>Bacilli</taxon>
        <taxon>Bacillales</taxon>
        <taxon>Paenibacillaceae</taxon>
        <taxon>Paenibacillus</taxon>
    </lineage>
</organism>
<dbReference type="InterPro" id="IPR030489">
    <property type="entry name" value="TR_Rrf2-type_CS"/>
</dbReference>
<evidence type="ECO:0000313" key="2">
    <source>
        <dbReference type="Proteomes" id="UP000005387"/>
    </source>
</evidence>
<accession>E0ICP4</accession>
<dbReference type="PROSITE" id="PS01332">
    <property type="entry name" value="HTH_RRF2_1"/>
    <property type="match status" value="1"/>
</dbReference>
<proteinExistence type="predicted"/>
<dbReference type="InterPro" id="IPR036388">
    <property type="entry name" value="WH-like_DNA-bd_sf"/>
</dbReference>
<dbReference type="PROSITE" id="PS51197">
    <property type="entry name" value="HTH_RRF2_2"/>
    <property type="match status" value="1"/>
</dbReference>
<dbReference type="InterPro" id="IPR036390">
    <property type="entry name" value="WH_DNA-bd_sf"/>
</dbReference>
<dbReference type="Gene3D" id="1.10.10.10">
    <property type="entry name" value="Winged helix-like DNA-binding domain superfamily/Winged helix DNA-binding domain"/>
    <property type="match status" value="1"/>
</dbReference>
<evidence type="ECO:0000313" key="1">
    <source>
        <dbReference type="EMBL" id="EFM09930.1"/>
    </source>
</evidence>
<dbReference type="eggNOG" id="COG1959">
    <property type="taxonomic scope" value="Bacteria"/>
</dbReference>
<dbReference type="OrthoDB" id="32510at2"/>
<dbReference type="PANTHER" id="PTHR33221">
    <property type="entry name" value="WINGED HELIX-TURN-HELIX TRANSCRIPTIONAL REGULATOR, RRF2 FAMILY"/>
    <property type="match status" value="1"/>
</dbReference>
<dbReference type="InterPro" id="IPR000944">
    <property type="entry name" value="Tscrpt_reg_Rrf2"/>
</dbReference>
<dbReference type="EMBL" id="AEDD01000009">
    <property type="protein sequence ID" value="EFM09930.1"/>
    <property type="molecule type" value="Genomic_DNA"/>
</dbReference>
<dbReference type="PANTHER" id="PTHR33221:SF15">
    <property type="entry name" value="HTH-TYPE TRANSCRIPTIONAL REGULATOR YWGB-RELATED"/>
    <property type="match status" value="1"/>
</dbReference>
<dbReference type="RefSeq" id="WP_006039421.1">
    <property type="nucleotide sequence ID" value="NZ_AEDD01000009.1"/>
</dbReference>
<reference evidence="1 2" key="1">
    <citation type="submission" date="2010-07" db="EMBL/GenBank/DDBJ databases">
        <title>The draft genome of Paenibacillus curdlanolyticus YK9.</title>
        <authorList>
            <consortium name="US DOE Joint Genome Institute (JGI-PGF)"/>
            <person name="Lucas S."/>
            <person name="Copeland A."/>
            <person name="Lapidus A."/>
            <person name="Cheng J.-F."/>
            <person name="Bruce D."/>
            <person name="Goodwin L."/>
            <person name="Pitluck S."/>
            <person name="Land M.L."/>
            <person name="Hauser L."/>
            <person name="Chang Y.-J."/>
            <person name="Jeffries C."/>
            <person name="Anderson I.J."/>
            <person name="Johnson E."/>
            <person name="Loganathan U."/>
            <person name="Mulhopadhyay B."/>
            <person name="Kyrpides N."/>
            <person name="Woyke T.J."/>
        </authorList>
    </citation>
    <scope>NUCLEOTIDE SEQUENCE [LARGE SCALE GENOMIC DNA]</scope>
    <source>
        <strain evidence="1 2">YK9</strain>
    </source>
</reference>
<protein>
    <submittedName>
        <fullName evidence="1">Transcriptional regulator, BadM/Rrf2 family</fullName>
    </submittedName>
</protein>
<sequence length="143" mass="15659">MTTIRKPCPPSFRTFGLAIQALVVLASNEHTCPSCTIADQLQSEATLLRKILATLARASLIETREGRDGGYRLLRPAEQITLAEVYQALQISEELGRSMEEATGSHPFGIMMQGVFASLVAELDESTMKVLEKHTIAELISRA</sequence>
<name>E0ICP4_9BACL</name>
<dbReference type="AlphaFoldDB" id="E0ICP4"/>